<evidence type="ECO:0000313" key="1">
    <source>
        <dbReference type="EMBL" id="CCD52768.1"/>
    </source>
</evidence>
<dbReference type="EMBL" id="FQ790344">
    <property type="protein sequence ID" value="CCD52768.1"/>
    <property type="molecule type" value="Genomic_DNA"/>
</dbReference>
<proteinExistence type="predicted"/>
<reference evidence="2" key="1">
    <citation type="journal article" date="2011" name="PLoS Genet.">
        <title>Genomic analysis of the necrotrophic fungal pathogens Sclerotinia sclerotiorum and Botrytis cinerea.</title>
        <authorList>
            <person name="Amselem J."/>
            <person name="Cuomo C.A."/>
            <person name="van Kan J.A."/>
            <person name="Viaud M."/>
            <person name="Benito E.P."/>
            <person name="Couloux A."/>
            <person name="Coutinho P.M."/>
            <person name="de Vries R.P."/>
            <person name="Dyer P.S."/>
            <person name="Fillinger S."/>
            <person name="Fournier E."/>
            <person name="Gout L."/>
            <person name="Hahn M."/>
            <person name="Kohn L."/>
            <person name="Lapalu N."/>
            <person name="Plummer K.M."/>
            <person name="Pradier J.M."/>
            <person name="Quevillon E."/>
            <person name="Sharon A."/>
            <person name="Simon A."/>
            <person name="ten Have A."/>
            <person name="Tudzynski B."/>
            <person name="Tudzynski P."/>
            <person name="Wincker P."/>
            <person name="Andrew M."/>
            <person name="Anthouard V."/>
            <person name="Beever R.E."/>
            <person name="Beffa R."/>
            <person name="Benoit I."/>
            <person name="Bouzid O."/>
            <person name="Brault B."/>
            <person name="Chen Z."/>
            <person name="Choquer M."/>
            <person name="Collemare J."/>
            <person name="Cotton P."/>
            <person name="Danchin E.G."/>
            <person name="Da Silva C."/>
            <person name="Gautier A."/>
            <person name="Giraud C."/>
            <person name="Giraud T."/>
            <person name="Gonzalez C."/>
            <person name="Grossetete S."/>
            <person name="Guldener U."/>
            <person name="Henrissat B."/>
            <person name="Howlett B.J."/>
            <person name="Kodira C."/>
            <person name="Kretschmer M."/>
            <person name="Lappartient A."/>
            <person name="Leroch M."/>
            <person name="Levis C."/>
            <person name="Mauceli E."/>
            <person name="Neuveglise C."/>
            <person name="Oeser B."/>
            <person name="Pearson M."/>
            <person name="Poulain J."/>
            <person name="Poussereau N."/>
            <person name="Quesneville H."/>
            <person name="Rascle C."/>
            <person name="Schumacher J."/>
            <person name="Segurens B."/>
            <person name="Sexton A."/>
            <person name="Silva E."/>
            <person name="Sirven C."/>
            <person name="Soanes D.M."/>
            <person name="Talbot N.J."/>
            <person name="Templeton M."/>
            <person name="Yandava C."/>
            <person name="Yarden O."/>
            <person name="Zeng Q."/>
            <person name="Rollins J.A."/>
            <person name="Lebrun M.H."/>
            <person name="Dickman M."/>
        </authorList>
    </citation>
    <scope>NUCLEOTIDE SEQUENCE [LARGE SCALE GENOMIC DNA]</scope>
    <source>
        <strain evidence="2">T4</strain>
    </source>
</reference>
<gene>
    <name evidence="1" type="ORF">BofuT4_uP002150.1</name>
</gene>
<dbReference type="InParanoid" id="G2YMC0"/>
<sequence length="58" mass="6717">MEPRIWNCRIYFDELHRLTSLSSTWGTVMENLIVGFSAVWALSLREDSSELPVNAVKF</sequence>
<protein>
    <submittedName>
        <fullName evidence="1">Uncharacterized protein</fullName>
    </submittedName>
</protein>
<dbReference type="AlphaFoldDB" id="G2YMC0"/>
<organism evidence="1 2">
    <name type="scientific">Botryotinia fuckeliana (strain T4)</name>
    <name type="common">Noble rot fungus</name>
    <name type="synonym">Botrytis cinerea</name>
    <dbReference type="NCBI Taxonomy" id="999810"/>
    <lineage>
        <taxon>Eukaryota</taxon>
        <taxon>Fungi</taxon>
        <taxon>Dikarya</taxon>
        <taxon>Ascomycota</taxon>
        <taxon>Pezizomycotina</taxon>
        <taxon>Leotiomycetes</taxon>
        <taxon>Helotiales</taxon>
        <taxon>Sclerotiniaceae</taxon>
        <taxon>Botrytis</taxon>
    </lineage>
</organism>
<name>G2YMC0_BOTF4</name>
<dbReference type="HOGENOM" id="CLU_2978880_0_0_1"/>
<accession>G2YMC0</accession>
<dbReference type="Proteomes" id="UP000008177">
    <property type="component" value="Unplaced contigs"/>
</dbReference>
<evidence type="ECO:0000313" key="2">
    <source>
        <dbReference type="Proteomes" id="UP000008177"/>
    </source>
</evidence>